<feature type="domain" description="MADS-box" evidence="8">
    <location>
        <begin position="1"/>
        <end position="61"/>
    </location>
</feature>
<dbReference type="GO" id="GO:0005634">
    <property type="term" value="C:nucleus"/>
    <property type="evidence" value="ECO:0007669"/>
    <property type="project" value="UniProtKB-SubCell"/>
</dbReference>
<dbReference type="AlphaFoldDB" id="A0A8D7B199"/>
<reference evidence="10" key="1">
    <citation type="submission" date="2021-03" db="EMBL/GenBank/DDBJ databases">
        <authorList>
            <consortium name="Genoscope - CEA"/>
            <person name="William W."/>
        </authorList>
    </citation>
    <scope>NUCLEOTIDE SEQUENCE</scope>
    <source>
        <strain evidence="10">Doubled-haploid Pahang</strain>
    </source>
</reference>
<evidence type="ECO:0000256" key="1">
    <source>
        <dbReference type="ARBA" id="ARBA00004123"/>
    </source>
</evidence>
<feature type="region of interest" description="Disordered" evidence="7">
    <location>
        <begin position="187"/>
        <end position="211"/>
    </location>
</feature>
<dbReference type="InterPro" id="IPR002100">
    <property type="entry name" value="TF_MADSbox"/>
</dbReference>
<keyword evidence="6" id="KW-0175">Coiled coil</keyword>
<sequence>MGRGKVELKRIENKVNRQVSFAKRRNGLLKKAYELSLLCDVEVALVIFSSRGRLFEFCSSSSVLKTIERYRSCRYNVSEHTLSSNEPQVNISILYQEYLKLKERVEYLQHSQNNLLGEDLGPLSIHDLQQLENQIEMSLKQIRSTKMQVMFDQLCDLNHKEQALQEANTNLRRQLQEAGSPNLLQLSWPNGDSSAANEPPQAAGFYKSQGEEPPLQTGFNLSCTAPWNNEATEGYGFISRWI</sequence>
<dbReference type="InterPro" id="IPR002487">
    <property type="entry name" value="TF_Kbox"/>
</dbReference>
<evidence type="ECO:0000256" key="6">
    <source>
        <dbReference type="SAM" id="Coils"/>
    </source>
</evidence>
<dbReference type="Pfam" id="PF01486">
    <property type="entry name" value="K-box"/>
    <property type="match status" value="1"/>
</dbReference>
<dbReference type="SMART" id="SM00432">
    <property type="entry name" value="MADS"/>
    <property type="match status" value="1"/>
</dbReference>
<proteinExistence type="predicted"/>
<dbReference type="InterPro" id="IPR033896">
    <property type="entry name" value="MEF2-like_N"/>
</dbReference>
<name>A0A8D7B199_MUSAM</name>
<dbReference type="InterPro" id="IPR050142">
    <property type="entry name" value="MADS-box/MEF2_TF"/>
</dbReference>
<evidence type="ECO:0000256" key="3">
    <source>
        <dbReference type="ARBA" id="ARBA00023125"/>
    </source>
</evidence>
<accession>A0A8D7B199</accession>
<evidence type="ECO:0000259" key="9">
    <source>
        <dbReference type="PROSITE" id="PS51297"/>
    </source>
</evidence>
<evidence type="ECO:0000313" key="10">
    <source>
        <dbReference type="EMBL" id="CAG1858008.1"/>
    </source>
</evidence>
<dbReference type="PROSITE" id="PS51297">
    <property type="entry name" value="K_BOX"/>
    <property type="match status" value="1"/>
</dbReference>
<evidence type="ECO:0000256" key="2">
    <source>
        <dbReference type="ARBA" id="ARBA00023015"/>
    </source>
</evidence>
<feature type="domain" description="K-box" evidence="9">
    <location>
        <begin position="91"/>
        <end position="181"/>
    </location>
</feature>
<dbReference type="GO" id="GO:0046983">
    <property type="term" value="F:protein dimerization activity"/>
    <property type="evidence" value="ECO:0007669"/>
    <property type="project" value="InterPro"/>
</dbReference>
<dbReference type="Gene3D" id="3.40.1810.10">
    <property type="entry name" value="Transcription factor, MADS-box"/>
    <property type="match status" value="1"/>
</dbReference>
<dbReference type="PRINTS" id="PR00404">
    <property type="entry name" value="MADSDOMAIN"/>
</dbReference>
<dbReference type="EMBL" id="HG996473">
    <property type="protein sequence ID" value="CAG1858008.1"/>
    <property type="molecule type" value="Genomic_DNA"/>
</dbReference>
<dbReference type="GO" id="GO:0003700">
    <property type="term" value="F:DNA-binding transcription factor activity"/>
    <property type="evidence" value="ECO:0007669"/>
    <property type="project" value="InterPro"/>
</dbReference>
<dbReference type="Pfam" id="PF00319">
    <property type="entry name" value="SRF-TF"/>
    <property type="match status" value="1"/>
</dbReference>
<dbReference type="InterPro" id="IPR036879">
    <property type="entry name" value="TF_MADSbox_sf"/>
</dbReference>
<dbReference type="GO" id="GO:0000977">
    <property type="term" value="F:RNA polymerase II transcription regulatory region sequence-specific DNA binding"/>
    <property type="evidence" value="ECO:0007669"/>
    <property type="project" value="InterPro"/>
</dbReference>
<keyword evidence="4" id="KW-0804">Transcription</keyword>
<dbReference type="PANTHER" id="PTHR48019">
    <property type="entry name" value="SERUM RESPONSE FACTOR HOMOLOG"/>
    <property type="match status" value="1"/>
</dbReference>
<feature type="compositionally biased region" description="Polar residues" evidence="7">
    <location>
        <begin position="187"/>
        <end position="196"/>
    </location>
</feature>
<evidence type="ECO:0000259" key="8">
    <source>
        <dbReference type="PROSITE" id="PS50066"/>
    </source>
</evidence>
<evidence type="ECO:0000256" key="4">
    <source>
        <dbReference type="ARBA" id="ARBA00023163"/>
    </source>
</evidence>
<dbReference type="CDD" id="cd00265">
    <property type="entry name" value="MADS_MEF2_like"/>
    <property type="match status" value="1"/>
</dbReference>
<dbReference type="FunFam" id="3.40.1810.10:FF:000008">
    <property type="entry name" value="MADS-box transcription factor 1"/>
    <property type="match status" value="1"/>
</dbReference>
<keyword evidence="3" id="KW-0238">DNA-binding</keyword>
<dbReference type="PROSITE" id="PS50066">
    <property type="entry name" value="MADS_BOX_2"/>
    <property type="match status" value="1"/>
</dbReference>
<keyword evidence="5" id="KW-0539">Nucleus</keyword>
<organism evidence="10">
    <name type="scientific">Musa acuminata subsp. malaccensis</name>
    <name type="common">Wild banana</name>
    <name type="synonym">Musa malaccensis</name>
    <dbReference type="NCBI Taxonomy" id="214687"/>
    <lineage>
        <taxon>Eukaryota</taxon>
        <taxon>Viridiplantae</taxon>
        <taxon>Streptophyta</taxon>
        <taxon>Embryophyta</taxon>
        <taxon>Tracheophyta</taxon>
        <taxon>Spermatophyta</taxon>
        <taxon>Magnoliopsida</taxon>
        <taxon>Liliopsida</taxon>
        <taxon>Zingiberales</taxon>
        <taxon>Musaceae</taxon>
        <taxon>Musa</taxon>
    </lineage>
</organism>
<protein>
    <submittedName>
        <fullName evidence="10">(wild Malaysian banana) hypothetical protein</fullName>
    </submittedName>
</protein>
<keyword evidence="2" id="KW-0805">Transcription regulation</keyword>
<dbReference type="SUPFAM" id="SSF55455">
    <property type="entry name" value="SRF-like"/>
    <property type="match status" value="1"/>
</dbReference>
<dbReference type="GO" id="GO:0045944">
    <property type="term" value="P:positive regulation of transcription by RNA polymerase II"/>
    <property type="evidence" value="ECO:0007669"/>
    <property type="project" value="InterPro"/>
</dbReference>
<feature type="coiled-coil region" evidence="6">
    <location>
        <begin position="128"/>
        <end position="177"/>
    </location>
</feature>
<evidence type="ECO:0000256" key="5">
    <source>
        <dbReference type="ARBA" id="ARBA00023242"/>
    </source>
</evidence>
<gene>
    <name evidence="10" type="ORF">GSMUA_26300.1</name>
</gene>
<comment type="subcellular location">
    <subcellularLocation>
        <location evidence="1">Nucleus</location>
    </subcellularLocation>
</comment>
<evidence type="ECO:0000256" key="7">
    <source>
        <dbReference type="SAM" id="MobiDB-lite"/>
    </source>
</evidence>